<protein>
    <submittedName>
        <fullName evidence="1">Orphan protein</fullName>
    </submittedName>
</protein>
<accession>Q3IIA3</accession>
<sequence length="29" mass="3382">MPAQRANVESVVAFAFHWQPLEAERNYYG</sequence>
<dbReference type="AlphaFoldDB" id="Q3IIA3"/>
<name>Q3IIA3_PSET1</name>
<dbReference type="Proteomes" id="UP000006843">
    <property type="component" value="Chromosome I"/>
</dbReference>
<evidence type="ECO:0000313" key="1">
    <source>
        <dbReference type="EMBL" id="CAI87491.1"/>
    </source>
</evidence>
<organism evidence="1 2">
    <name type="scientific">Pseudoalteromonas translucida (strain TAC 125)</name>
    <dbReference type="NCBI Taxonomy" id="326442"/>
    <lineage>
        <taxon>Bacteria</taxon>
        <taxon>Pseudomonadati</taxon>
        <taxon>Pseudomonadota</taxon>
        <taxon>Gammaproteobacteria</taxon>
        <taxon>Alteromonadales</taxon>
        <taxon>Pseudoalteromonadaceae</taxon>
        <taxon>Pseudoalteromonas</taxon>
    </lineage>
</organism>
<keyword evidence="2" id="KW-1185">Reference proteome</keyword>
<reference evidence="1 2" key="1">
    <citation type="journal article" date="2005" name="Genome Res.">
        <title>Coping with cold: the genome of the versatile marine Antarctica bacterium Pseudoalteromonas haloplanktis TAC125.</title>
        <authorList>
            <person name="Medigue C."/>
            <person name="Krin E."/>
            <person name="Pascal G."/>
            <person name="Barbe V."/>
            <person name="Bernsel A."/>
            <person name="Bertin P."/>
            <person name="Cheung F."/>
            <person name="Cruveiller S."/>
            <person name="Damico S."/>
            <person name="Duilio A."/>
            <person name="Fang G."/>
            <person name="Feller G."/>
            <person name="Mangenot S."/>
            <person name="Marino G."/>
            <person name="Nilsson J."/>
            <person name="Parilli E."/>
            <person name="Rocha E."/>
            <person name="Rouy Z."/>
            <person name="Sekowska A."/>
            <person name="Tutino M.L."/>
            <person name="Vallenet D."/>
            <person name="von Heijne G."/>
            <person name="Danchin A."/>
        </authorList>
    </citation>
    <scope>NUCLEOTIDE SEQUENCE [LARGE SCALE GENOMIC DNA]</scope>
    <source>
        <strain evidence="2">TAC 125</strain>
    </source>
</reference>
<dbReference type="HOGENOM" id="CLU_3409970_0_0_6"/>
<proteinExistence type="predicted"/>
<dbReference type="KEGG" id="pha:PSHAa2442"/>
<evidence type="ECO:0000313" key="2">
    <source>
        <dbReference type="Proteomes" id="UP000006843"/>
    </source>
</evidence>
<gene>
    <name evidence="1" type="ordered locus">PSHAa2442</name>
</gene>
<dbReference type="EMBL" id="CR954246">
    <property type="protein sequence ID" value="CAI87491.1"/>
    <property type="molecule type" value="Genomic_DNA"/>
</dbReference>